<dbReference type="InterPro" id="IPR005110">
    <property type="entry name" value="MoeA_linker/N"/>
</dbReference>
<comment type="pathway">
    <text evidence="1">Cofactor biosynthesis; molybdopterin biosynthesis.</text>
</comment>
<evidence type="ECO:0000313" key="4">
    <source>
        <dbReference type="EMBL" id="HGI87942.1"/>
    </source>
</evidence>
<comment type="caution">
    <text evidence="4">The sequence shown here is derived from an EMBL/GenBank/DDBJ whole genome shotgun (WGS) entry which is preliminary data.</text>
</comment>
<dbReference type="Gene3D" id="3.40.190.10">
    <property type="entry name" value="Periplasmic binding protein-like II"/>
    <property type="match status" value="1"/>
</dbReference>
<reference evidence="4" key="1">
    <citation type="journal article" date="2020" name="mSystems">
        <title>Genome- and Community-Level Interaction Insights into Carbon Utilization and Element Cycling Functions of Hydrothermarchaeota in Hydrothermal Sediment.</title>
        <authorList>
            <person name="Zhou Z."/>
            <person name="Liu Y."/>
            <person name="Xu W."/>
            <person name="Pan J."/>
            <person name="Luo Z.H."/>
            <person name="Li M."/>
        </authorList>
    </citation>
    <scope>NUCLEOTIDE SEQUENCE [LARGE SCALE GENOMIC DNA]</scope>
    <source>
        <strain evidence="4">SpSt-732</strain>
    </source>
</reference>
<proteinExistence type="predicted"/>
<evidence type="ECO:0000256" key="1">
    <source>
        <dbReference type="ARBA" id="ARBA00005046"/>
    </source>
</evidence>
<keyword evidence="2" id="KW-0501">Molybdenum cofactor biosynthesis</keyword>
<dbReference type="PANTHER" id="PTHR10192:SF5">
    <property type="entry name" value="GEPHYRIN"/>
    <property type="match status" value="1"/>
</dbReference>
<dbReference type="InterPro" id="IPR001453">
    <property type="entry name" value="MoaB/Mog_dom"/>
</dbReference>
<dbReference type="Gene3D" id="2.40.340.10">
    <property type="entry name" value="MoeA, C-terminal, domain IV"/>
    <property type="match status" value="1"/>
</dbReference>
<dbReference type="Gene3D" id="2.170.190.11">
    <property type="entry name" value="Molybdopterin biosynthesis moea protein, domain 3"/>
    <property type="match status" value="1"/>
</dbReference>
<evidence type="ECO:0000256" key="2">
    <source>
        <dbReference type="ARBA" id="ARBA00023150"/>
    </source>
</evidence>
<dbReference type="Gene3D" id="3.40.980.10">
    <property type="entry name" value="MoaB/Mog-like domain"/>
    <property type="match status" value="1"/>
</dbReference>
<sequence>MDKAFVDRRKVFHTLLSIEEALSKLEQLGLAKPIGIEEVELENAFGRVLAEDVYSPIDYPPFDRSEVDGYATSFKSTEGADELHPKRLKVVGKVSIGEVPEIVVGDNSAVVIDTGAVIPKGADGVVMEEYTERIAQNEVIVYRSITPGENIAFAGSDVALGELILKKGTRLTYREIGILAALGMSSVKVFKKPRIVVVSIGNELQKPGTALALGKIYDTNGYAVSAFLKQYGFDARYYGILPDNEEVVYNEIAALLQSYDVIVTSGGTSAGEEDVVYRVFERLGTVLVHGLKVKPGKPTVIAVSREGKILFGLPGFPFSALSVTILLLSRVLERLEGFETKRRLVWALSTFKVRKDIGKTWFTPVALSSVGGKIFAIPLQTSSGSVSPLLKADGIAILHEDKDYVDEGEEIEVVSLDGELKEATVIGSHDTLLPMLLTKLGIIDKVSLGFVGSYRGLQLMKKGYIDVSPIHLLDPVTGEYNVPLIESDSELRSRAVLIRGYRRRLVLAFRKGNPKNIKGFEDLLRHDIRFVNRNRGSGTRIYIDKILDDVAKKMGQSFLEVVKRVNGYWYEVSTHTGVAAAIAQGRADVGVCTEHAAILYNLDYIPLTWEYYDFLINIQSMNKSAVRKFIDGLRDSLTRSTINSFRGYEAPSDIGSKLCC</sequence>
<dbReference type="GO" id="GO:0006777">
    <property type="term" value="P:Mo-molybdopterin cofactor biosynthetic process"/>
    <property type="evidence" value="ECO:0007669"/>
    <property type="project" value="UniProtKB-KW"/>
</dbReference>
<dbReference type="InterPro" id="IPR005111">
    <property type="entry name" value="MoeA_C_domain_IV"/>
</dbReference>
<dbReference type="InterPro" id="IPR038987">
    <property type="entry name" value="MoeA-like"/>
</dbReference>
<dbReference type="InterPro" id="IPR036425">
    <property type="entry name" value="MoaB/Mog-like_dom_sf"/>
</dbReference>
<dbReference type="NCBIfam" id="TIGR00177">
    <property type="entry name" value="molyb_syn"/>
    <property type="match status" value="1"/>
</dbReference>
<dbReference type="SUPFAM" id="SSF63867">
    <property type="entry name" value="MoeA C-terminal domain-like"/>
    <property type="match status" value="1"/>
</dbReference>
<gene>
    <name evidence="4" type="ORF">ENV14_06110</name>
</gene>
<dbReference type="Gene3D" id="3.90.105.10">
    <property type="entry name" value="Molybdopterin biosynthesis moea protein, domain 2"/>
    <property type="match status" value="1"/>
</dbReference>
<dbReference type="InterPro" id="IPR024370">
    <property type="entry name" value="PBP_domain"/>
</dbReference>
<name>A0A7C4FBQ4_9CREN</name>
<dbReference type="UniPathway" id="UPA00344"/>
<dbReference type="SUPFAM" id="SSF53850">
    <property type="entry name" value="Periplasmic binding protein-like II"/>
    <property type="match status" value="1"/>
</dbReference>
<feature type="domain" description="MoaB/Mog" evidence="3">
    <location>
        <begin position="196"/>
        <end position="334"/>
    </location>
</feature>
<dbReference type="NCBIfam" id="NF011068">
    <property type="entry name" value="PRK14498.1"/>
    <property type="match status" value="1"/>
</dbReference>
<organism evidence="4">
    <name type="scientific">Ignisphaera aggregans</name>
    <dbReference type="NCBI Taxonomy" id="334771"/>
    <lineage>
        <taxon>Archaea</taxon>
        <taxon>Thermoproteota</taxon>
        <taxon>Thermoprotei</taxon>
        <taxon>Desulfurococcales</taxon>
        <taxon>Desulfurococcaceae</taxon>
        <taxon>Ignisphaera</taxon>
    </lineage>
</organism>
<accession>A0A7C4FBQ4</accession>
<dbReference type="SMART" id="SM00852">
    <property type="entry name" value="MoCF_biosynth"/>
    <property type="match status" value="1"/>
</dbReference>
<dbReference type="Pfam" id="PF00994">
    <property type="entry name" value="MoCF_biosynth"/>
    <property type="match status" value="1"/>
</dbReference>
<dbReference type="NCBIfam" id="NF045515">
    <property type="entry name" value="Glp_gephyrin"/>
    <property type="match status" value="1"/>
</dbReference>
<dbReference type="SUPFAM" id="SSF53218">
    <property type="entry name" value="Molybdenum cofactor biosynthesis proteins"/>
    <property type="match status" value="1"/>
</dbReference>
<dbReference type="SUPFAM" id="SSF63882">
    <property type="entry name" value="MoeA N-terminal region -like"/>
    <property type="match status" value="1"/>
</dbReference>
<dbReference type="Pfam" id="PF03454">
    <property type="entry name" value="MoeA_C"/>
    <property type="match status" value="1"/>
</dbReference>
<protein>
    <submittedName>
        <fullName evidence="4">Molybdopterin biosynthesis protein</fullName>
    </submittedName>
</protein>
<dbReference type="InterPro" id="IPR036135">
    <property type="entry name" value="MoeA_linker/N_sf"/>
</dbReference>
<dbReference type="Pfam" id="PF03453">
    <property type="entry name" value="MoeA_N"/>
    <property type="match status" value="1"/>
</dbReference>
<dbReference type="EMBL" id="DTFF01000049">
    <property type="protein sequence ID" value="HGI87942.1"/>
    <property type="molecule type" value="Genomic_DNA"/>
</dbReference>
<dbReference type="GO" id="GO:0005737">
    <property type="term" value="C:cytoplasm"/>
    <property type="evidence" value="ECO:0007669"/>
    <property type="project" value="TreeGrafter"/>
</dbReference>
<dbReference type="AlphaFoldDB" id="A0A7C4FBQ4"/>
<evidence type="ECO:0000259" key="3">
    <source>
        <dbReference type="SMART" id="SM00852"/>
    </source>
</evidence>
<dbReference type="Pfam" id="PF12727">
    <property type="entry name" value="PBP_like"/>
    <property type="match status" value="1"/>
</dbReference>
<dbReference type="GO" id="GO:0061599">
    <property type="term" value="F:molybdopterin molybdotransferase activity"/>
    <property type="evidence" value="ECO:0007669"/>
    <property type="project" value="TreeGrafter"/>
</dbReference>
<dbReference type="PANTHER" id="PTHR10192">
    <property type="entry name" value="MOLYBDOPTERIN BIOSYNTHESIS PROTEIN"/>
    <property type="match status" value="1"/>
</dbReference>
<dbReference type="CDD" id="cd00887">
    <property type="entry name" value="MoeA"/>
    <property type="match status" value="1"/>
</dbReference>
<dbReference type="InterPro" id="IPR036688">
    <property type="entry name" value="MoeA_C_domain_IV_sf"/>
</dbReference>